<keyword evidence="1" id="KW-0175">Coiled coil</keyword>
<evidence type="ECO:0000256" key="2">
    <source>
        <dbReference type="SAM" id="MobiDB-lite"/>
    </source>
</evidence>
<sequence>MERKIITNSQNILDLEETVKVGIQTNLSVMEEENLKLERKIINQKEEHTRLLKEERLKMEEEIRKIKIGTASTNYIQLCYGQNNIKFEGDIKKLHPKVFVNIIRNRVTKTNEVEKLREILREYLTGHALIWFSSKEPEINTFEDFEKQILALYWGTVTQSLVRERLQFGKYDENRNTNRNTYIMQIYSQVQYLEPKIPEEQAVILLYRHFKSQVTETVAIQNMKIMEQFNNYLMLIERSTNPQRYRQNKNFQTMQNTNHTYNRNHNTRRYNNNNYMGRYKNNQNYSQNGYNNNTNQNAYGRSQTEYNQYRQNMDRDQTYMGERNFTNRDTRRVNFQRVERSRSRINERRQSIRINGEDNQNNEQQNANSRNNPPNPDNEINEQNDQISHFL</sequence>
<evidence type="ECO:0000313" key="4">
    <source>
        <dbReference type="Proteomes" id="UP001153636"/>
    </source>
</evidence>
<feature type="region of interest" description="Disordered" evidence="2">
    <location>
        <begin position="279"/>
        <end position="299"/>
    </location>
</feature>
<dbReference type="AlphaFoldDB" id="A0A9P0G9N4"/>
<feature type="region of interest" description="Disordered" evidence="2">
    <location>
        <begin position="317"/>
        <end position="391"/>
    </location>
</feature>
<evidence type="ECO:0000313" key="3">
    <source>
        <dbReference type="EMBL" id="CAH1103041.1"/>
    </source>
</evidence>
<feature type="compositionally biased region" description="Basic and acidic residues" evidence="2">
    <location>
        <begin position="325"/>
        <end position="350"/>
    </location>
</feature>
<feature type="coiled-coil region" evidence="1">
    <location>
        <begin position="27"/>
        <end position="65"/>
    </location>
</feature>
<dbReference type="Proteomes" id="UP001153636">
    <property type="component" value="Chromosome 14"/>
</dbReference>
<keyword evidence="4" id="KW-1185">Reference proteome</keyword>
<evidence type="ECO:0000256" key="1">
    <source>
        <dbReference type="SAM" id="Coils"/>
    </source>
</evidence>
<feature type="compositionally biased region" description="Low complexity" evidence="2">
    <location>
        <begin position="359"/>
        <end position="391"/>
    </location>
</feature>
<dbReference type="EMBL" id="OV651826">
    <property type="protein sequence ID" value="CAH1103041.1"/>
    <property type="molecule type" value="Genomic_DNA"/>
</dbReference>
<accession>A0A9P0G9N4</accession>
<feature type="compositionally biased region" description="Low complexity" evidence="2">
    <location>
        <begin position="279"/>
        <end position="297"/>
    </location>
</feature>
<proteinExistence type="predicted"/>
<name>A0A9P0G9N4_9CUCU</name>
<reference evidence="3" key="1">
    <citation type="submission" date="2022-01" db="EMBL/GenBank/DDBJ databases">
        <authorList>
            <person name="King R."/>
        </authorList>
    </citation>
    <scope>NUCLEOTIDE SEQUENCE</scope>
</reference>
<protein>
    <submittedName>
        <fullName evidence="3">Uncharacterized protein</fullName>
    </submittedName>
</protein>
<dbReference type="OrthoDB" id="6779360at2759"/>
<organism evidence="3 4">
    <name type="scientific">Psylliodes chrysocephalus</name>
    <dbReference type="NCBI Taxonomy" id="3402493"/>
    <lineage>
        <taxon>Eukaryota</taxon>
        <taxon>Metazoa</taxon>
        <taxon>Ecdysozoa</taxon>
        <taxon>Arthropoda</taxon>
        <taxon>Hexapoda</taxon>
        <taxon>Insecta</taxon>
        <taxon>Pterygota</taxon>
        <taxon>Neoptera</taxon>
        <taxon>Endopterygota</taxon>
        <taxon>Coleoptera</taxon>
        <taxon>Polyphaga</taxon>
        <taxon>Cucujiformia</taxon>
        <taxon>Chrysomeloidea</taxon>
        <taxon>Chrysomelidae</taxon>
        <taxon>Galerucinae</taxon>
        <taxon>Alticini</taxon>
        <taxon>Psylliodes</taxon>
    </lineage>
</organism>
<gene>
    <name evidence="3" type="ORF">PSYICH_LOCUS4359</name>
</gene>